<dbReference type="EMBL" id="HG938353">
    <property type="protein sequence ID" value="CDN46379.1"/>
    <property type="molecule type" value="Genomic_DNA"/>
</dbReference>
<evidence type="ECO:0000313" key="3">
    <source>
        <dbReference type="Proteomes" id="UP000028181"/>
    </source>
</evidence>
<dbReference type="Gene3D" id="3.90.550.10">
    <property type="entry name" value="Spore Coat Polysaccharide Biosynthesis Protein SpsA, Chain A"/>
    <property type="match status" value="1"/>
</dbReference>
<dbReference type="KEGG" id="ngg:RG540_CH01840"/>
<dbReference type="GO" id="GO:0016758">
    <property type="term" value="F:hexosyltransferase activity"/>
    <property type="evidence" value="ECO:0007669"/>
    <property type="project" value="UniProtKB-ARBA"/>
</dbReference>
<dbReference type="PANTHER" id="PTHR22916">
    <property type="entry name" value="GLYCOSYLTRANSFERASE"/>
    <property type="match status" value="1"/>
</dbReference>
<dbReference type="GeneID" id="24255277"/>
<organism evidence="2 3">
    <name type="scientific">Neorhizobium galegae bv. orientalis str. HAMBI 540</name>
    <dbReference type="NCBI Taxonomy" id="1028800"/>
    <lineage>
        <taxon>Bacteria</taxon>
        <taxon>Pseudomonadati</taxon>
        <taxon>Pseudomonadota</taxon>
        <taxon>Alphaproteobacteria</taxon>
        <taxon>Hyphomicrobiales</taxon>
        <taxon>Rhizobiaceae</taxon>
        <taxon>Rhizobium/Agrobacterium group</taxon>
        <taxon>Neorhizobium</taxon>
    </lineage>
</organism>
<dbReference type="Pfam" id="PF00535">
    <property type="entry name" value="Glycos_transf_2"/>
    <property type="match status" value="1"/>
</dbReference>
<protein>
    <submittedName>
        <fullName evidence="2">Glycosyl transferase, family 2</fullName>
    </submittedName>
</protein>
<name>A0A068SKV8_NEOGA</name>
<feature type="domain" description="Glycosyltransferase 2-like" evidence="1">
    <location>
        <begin position="7"/>
        <end position="135"/>
    </location>
</feature>
<dbReference type="AlphaFoldDB" id="A0A068SKV8"/>
<reference evidence="3" key="1">
    <citation type="journal article" date="2014" name="BMC Genomics">
        <title>Genome sequencing of two Neorhizobium galegae strains reveals a noeT gene responsible for the unusual acetylation of the nodulation factors.</title>
        <authorList>
            <person name="Osterman J."/>
            <person name="Marsh J."/>
            <person name="Laine P.K."/>
            <person name="Zeng Z."/>
            <person name="Alatalo E."/>
            <person name="Sullivan J.T."/>
            <person name="Young J.P."/>
            <person name="Thomas-Oates J."/>
            <person name="Paulin L."/>
            <person name="Lindstrom K."/>
        </authorList>
    </citation>
    <scope>NUCLEOTIDE SEQUENCE [LARGE SCALE GENOMIC DNA]</scope>
    <source>
        <strain evidence="3">HAMBI 540</strain>
    </source>
</reference>
<keyword evidence="3" id="KW-1185">Reference proteome</keyword>
<dbReference type="CDD" id="cd00761">
    <property type="entry name" value="Glyco_tranf_GTA_type"/>
    <property type="match status" value="1"/>
</dbReference>
<sequence>MSSIKLSICIPTYNREKHLHDCLERCHRDFRFDFPYEIVISDNASTDNTGAVAKEFIERGMPIRYVRGAQNVGMIPNMNSALRLGRGEYMLYLADDDRLIPQEVANIVAYLDENPNITVCHAPWAMYDGINEVEGGLFYTVNEDKVFPQKSFAEVFNYMFRGHIFPEIGIYRSSAFRAAWVPRDICFYPFPMLAHFLDQGDIAFRKTPFYRQVIVSGVERDRVQGGAQIAATGWDQYRGGLEYFLYFASKRGKVGTSPDERATQEHLCRNFTLQRMAVSMRLLVGMREYVKAYEVYTRMVFGGFDEHPEVQSFKDGGLLATALQILVWQVSVTAGIENLVIHGFHDIDTIKERLFRVDFPLRLQMIDEPAAPTPQQLDNTAVLVHLPEERDRFVEMGYLPNLVFSQDDLIKTILL</sequence>
<dbReference type="InterPro" id="IPR029044">
    <property type="entry name" value="Nucleotide-diphossugar_trans"/>
</dbReference>
<accession>A0A068SKV8</accession>
<evidence type="ECO:0000259" key="1">
    <source>
        <dbReference type="Pfam" id="PF00535"/>
    </source>
</evidence>
<evidence type="ECO:0000313" key="2">
    <source>
        <dbReference type="EMBL" id="CDN46379.1"/>
    </source>
</evidence>
<dbReference type="HOGENOM" id="CLU_662013_0_0_5"/>
<dbReference type="SUPFAM" id="SSF53448">
    <property type="entry name" value="Nucleotide-diphospho-sugar transferases"/>
    <property type="match status" value="1"/>
</dbReference>
<dbReference type="RefSeq" id="WP_038583668.1">
    <property type="nucleotide sequence ID" value="NZ_HG938353.1"/>
</dbReference>
<dbReference type="eggNOG" id="COG1216">
    <property type="taxonomic scope" value="Bacteria"/>
</dbReference>
<keyword evidence="2" id="KW-0808">Transferase</keyword>
<dbReference type="InterPro" id="IPR001173">
    <property type="entry name" value="Glyco_trans_2-like"/>
</dbReference>
<dbReference type="OrthoDB" id="396512at2"/>
<gene>
    <name evidence="2" type="ORF">RG540_CH01840</name>
</gene>
<proteinExistence type="predicted"/>
<dbReference type="Proteomes" id="UP000028181">
    <property type="component" value="Chromosome I"/>
</dbReference>
<dbReference type="PATRIC" id="fig|1028800.3.peg.186"/>